<protein>
    <submittedName>
        <fullName evidence="1">Uncharacterized protein</fullName>
    </submittedName>
</protein>
<proteinExistence type="predicted"/>
<dbReference type="AlphaFoldDB" id="X1IQ60"/>
<name>X1IQ60_9ZZZZ</name>
<evidence type="ECO:0000313" key="1">
    <source>
        <dbReference type="EMBL" id="GAH83837.1"/>
    </source>
</evidence>
<organism evidence="1">
    <name type="scientific">marine sediment metagenome</name>
    <dbReference type="NCBI Taxonomy" id="412755"/>
    <lineage>
        <taxon>unclassified sequences</taxon>
        <taxon>metagenomes</taxon>
        <taxon>ecological metagenomes</taxon>
    </lineage>
</organism>
<reference evidence="1" key="1">
    <citation type="journal article" date="2014" name="Front. Microbiol.">
        <title>High frequency of phylogenetically diverse reductive dehalogenase-homologous genes in deep subseafloor sedimentary metagenomes.</title>
        <authorList>
            <person name="Kawai M."/>
            <person name="Futagami T."/>
            <person name="Toyoda A."/>
            <person name="Takaki Y."/>
            <person name="Nishi S."/>
            <person name="Hori S."/>
            <person name="Arai W."/>
            <person name="Tsubouchi T."/>
            <person name="Morono Y."/>
            <person name="Uchiyama I."/>
            <person name="Ito T."/>
            <person name="Fujiyama A."/>
            <person name="Inagaki F."/>
            <person name="Takami H."/>
        </authorList>
    </citation>
    <scope>NUCLEOTIDE SEQUENCE</scope>
    <source>
        <strain evidence="1">Expedition CK06-06</strain>
    </source>
</reference>
<gene>
    <name evidence="1" type="ORF">S03H2_68478</name>
</gene>
<feature type="non-terminal residue" evidence="1">
    <location>
        <position position="1"/>
    </location>
</feature>
<sequence length="99" mass="11673">KRALENSIFREIVSPTLQLNAILRNDRLLRDKRKRTPYIKNFAAGMLITLKNIDPFMFEKISEAIKTWNKTDSRTPATIFLEALEMVEKYQKTKKKELT</sequence>
<accession>X1IQ60</accession>
<dbReference type="EMBL" id="BARU01045028">
    <property type="protein sequence ID" value="GAH83837.1"/>
    <property type="molecule type" value="Genomic_DNA"/>
</dbReference>
<comment type="caution">
    <text evidence="1">The sequence shown here is derived from an EMBL/GenBank/DDBJ whole genome shotgun (WGS) entry which is preliminary data.</text>
</comment>